<sequence length="400" mass="44552">MNHVAQMQYLPTEAADRPGFDRLWHPRGQLCAVCLSRTRGFGWFDPNMPRGKRTYRWFCSVQCQSAFTRKAKKGQPVAEITEEESLAIPAVMRAVGRKIDEIGWDRSFADLTELEMRFLLIVAIDTFRHEMYEINAEFGGGGAVLTLDFNHTPNFADRVNEAVDAALTAENATRTPRDYLGGSRLGHACERALQFEFTATPKDDGQDFSGQVLRIFAIGHELEELAIRWLRGAGFDLYTQKGNRPDGGQFGFSIAGGRIRGHVDGIIAAGPEGFGLAVPALWECKTMNAKNWRACVKDGVTKSKPVYAAQIAVYQAYMEAQVPGISANSAMFTAINKDTAELYHEQVPFDAELAQRMSDRGVRILRATDAGELLPRVGANRDFFECRFCSWAERCWGLSA</sequence>
<dbReference type="STRING" id="1280847.SAMN04488036_102115"/>
<keyword evidence="2" id="KW-1185">Reference proteome</keyword>
<dbReference type="AlphaFoldDB" id="A0A1I4C917"/>
<gene>
    <name evidence="1" type="ORF">SAMN04488036_102115</name>
</gene>
<organism evidence="1 2">
    <name type="scientific">Shimia haliotis</name>
    <dbReference type="NCBI Taxonomy" id="1280847"/>
    <lineage>
        <taxon>Bacteria</taxon>
        <taxon>Pseudomonadati</taxon>
        <taxon>Pseudomonadota</taxon>
        <taxon>Alphaproteobacteria</taxon>
        <taxon>Rhodobacterales</taxon>
        <taxon>Roseobacteraceae</taxon>
    </lineage>
</organism>
<reference evidence="2" key="1">
    <citation type="submission" date="2016-10" db="EMBL/GenBank/DDBJ databases">
        <authorList>
            <person name="Varghese N."/>
            <person name="Submissions S."/>
        </authorList>
    </citation>
    <scope>NUCLEOTIDE SEQUENCE [LARGE SCALE GENOMIC DNA]</scope>
    <source>
        <strain evidence="2">DSM 28453</strain>
    </source>
</reference>
<dbReference type="Proteomes" id="UP000198851">
    <property type="component" value="Unassembled WGS sequence"/>
</dbReference>
<dbReference type="Gene3D" id="3.90.320.10">
    <property type="match status" value="1"/>
</dbReference>
<dbReference type="EMBL" id="FOSZ01000002">
    <property type="protein sequence ID" value="SFK77253.1"/>
    <property type="molecule type" value="Genomic_DNA"/>
</dbReference>
<dbReference type="InterPro" id="IPR011604">
    <property type="entry name" value="PDDEXK-like_dom_sf"/>
</dbReference>
<evidence type="ECO:0000313" key="1">
    <source>
        <dbReference type="EMBL" id="SFK77253.1"/>
    </source>
</evidence>
<name>A0A1I4C917_9RHOB</name>
<evidence type="ECO:0000313" key="2">
    <source>
        <dbReference type="Proteomes" id="UP000198851"/>
    </source>
</evidence>
<dbReference type="InterPro" id="IPR045422">
    <property type="entry name" value="DUF6511"/>
</dbReference>
<accession>A0A1I4C917</accession>
<protein>
    <recommendedName>
        <fullName evidence="3">PD-(D/E)XK nuclease superfamily protein</fullName>
    </recommendedName>
</protein>
<dbReference type="Pfam" id="PF20121">
    <property type="entry name" value="DUF6511"/>
    <property type="match status" value="1"/>
</dbReference>
<evidence type="ECO:0008006" key="3">
    <source>
        <dbReference type="Google" id="ProtNLM"/>
    </source>
</evidence>
<proteinExistence type="predicted"/>
<dbReference type="RefSeq" id="WP_244503547.1">
    <property type="nucleotide sequence ID" value="NZ_FOSZ01000002.1"/>
</dbReference>